<dbReference type="InterPro" id="IPR003960">
    <property type="entry name" value="ATPase_AAA_CS"/>
</dbReference>
<comment type="similarity">
    <text evidence="3">Belongs to the AAA ATPase family.</text>
</comment>
<name>A0A1G7R9P4_9EURY</name>
<dbReference type="RefSeq" id="WP_175452920.1">
    <property type="nucleotide sequence ID" value="NZ_FNBK01000014.1"/>
</dbReference>
<dbReference type="Gene3D" id="3.40.50.300">
    <property type="entry name" value="P-loop containing nucleotide triphosphate hydrolases"/>
    <property type="match status" value="1"/>
</dbReference>
<dbReference type="PANTHER" id="PTHR45991">
    <property type="entry name" value="PACHYTENE CHECKPOINT PROTEIN 2"/>
    <property type="match status" value="1"/>
</dbReference>
<dbReference type="SMART" id="SM00382">
    <property type="entry name" value="AAA"/>
    <property type="match status" value="1"/>
</dbReference>
<evidence type="ECO:0000256" key="2">
    <source>
        <dbReference type="ARBA" id="ARBA00022840"/>
    </source>
</evidence>
<dbReference type="InterPro" id="IPR003959">
    <property type="entry name" value="ATPase_AAA_core"/>
</dbReference>
<dbReference type="OrthoDB" id="45425at2157"/>
<evidence type="ECO:0000313" key="6">
    <source>
        <dbReference type="EMBL" id="SDG07521.1"/>
    </source>
</evidence>
<dbReference type="STRING" id="660518.SAMN05216218_114116"/>
<dbReference type="InterPro" id="IPR044539">
    <property type="entry name" value="Pch2-like"/>
</dbReference>
<dbReference type="PANTHER" id="PTHR45991:SF1">
    <property type="entry name" value="PACHYTENE CHECKPOINT PROTEIN 2 HOMOLOG"/>
    <property type="match status" value="1"/>
</dbReference>
<dbReference type="GO" id="GO:0005524">
    <property type="term" value="F:ATP binding"/>
    <property type="evidence" value="ECO:0007669"/>
    <property type="project" value="UniProtKB-KW"/>
</dbReference>
<dbReference type="PROSITE" id="PS00674">
    <property type="entry name" value="AAA"/>
    <property type="match status" value="1"/>
</dbReference>
<reference evidence="7" key="1">
    <citation type="submission" date="2016-10" db="EMBL/GenBank/DDBJ databases">
        <authorList>
            <person name="Varghese N."/>
            <person name="Submissions S."/>
        </authorList>
    </citation>
    <scope>NUCLEOTIDE SEQUENCE [LARGE SCALE GENOMIC DNA]</scope>
    <source>
        <strain evidence="7">IBRC-M 10760</strain>
    </source>
</reference>
<protein>
    <submittedName>
        <fullName evidence="6">ATPase family associated with various cellular activities (AAA)</fullName>
    </submittedName>
</protein>
<dbReference type="EMBL" id="FNBK01000014">
    <property type="protein sequence ID" value="SDG07521.1"/>
    <property type="molecule type" value="Genomic_DNA"/>
</dbReference>
<evidence type="ECO:0000259" key="5">
    <source>
        <dbReference type="SMART" id="SM00382"/>
    </source>
</evidence>
<accession>A0A1G7R9P4</accession>
<keyword evidence="2 3" id="KW-0067">ATP-binding</keyword>
<dbReference type="SUPFAM" id="SSF52540">
    <property type="entry name" value="P-loop containing nucleoside triphosphate hydrolases"/>
    <property type="match status" value="1"/>
</dbReference>
<proteinExistence type="inferred from homology"/>
<dbReference type="AlphaFoldDB" id="A0A1G7R9P4"/>
<evidence type="ECO:0000256" key="3">
    <source>
        <dbReference type="RuleBase" id="RU003651"/>
    </source>
</evidence>
<dbReference type="Pfam" id="PF00004">
    <property type="entry name" value="AAA"/>
    <property type="match status" value="1"/>
</dbReference>
<keyword evidence="1 3" id="KW-0547">Nucleotide-binding</keyword>
<organism evidence="6 7">
    <name type="scientific">Halorientalis regularis</name>
    <dbReference type="NCBI Taxonomy" id="660518"/>
    <lineage>
        <taxon>Archaea</taxon>
        <taxon>Methanobacteriati</taxon>
        <taxon>Methanobacteriota</taxon>
        <taxon>Stenosarchaea group</taxon>
        <taxon>Halobacteria</taxon>
        <taxon>Halobacteriales</taxon>
        <taxon>Haloarculaceae</taxon>
        <taxon>Halorientalis</taxon>
    </lineage>
</organism>
<evidence type="ECO:0000313" key="7">
    <source>
        <dbReference type="Proteomes" id="UP000199076"/>
    </source>
</evidence>
<dbReference type="GO" id="GO:0005694">
    <property type="term" value="C:chromosome"/>
    <property type="evidence" value="ECO:0007669"/>
    <property type="project" value="TreeGrafter"/>
</dbReference>
<dbReference type="Proteomes" id="UP000199076">
    <property type="component" value="Unassembled WGS sequence"/>
</dbReference>
<feature type="region of interest" description="Disordered" evidence="4">
    <location>
        <begin position="313"/>
        <end position="335"/>
    </location>
</feature>
<gene>
    <name evidence="6" type="ORF">SAMN05216218_114116</name>
</gene>
<dbReference type="GO" id="GO:0016887">
    <property type="term" value="F:ATP hydrolysis activity"/>
    <property type="evidence" value="ECO:0007669"/>
    <property type="project" value="InterPro"/>
</dbReference>
<keyword evidence="7" id="KW-1185">Reference proteome</keyword>
<feature type="domain" description="AAA+ ATPase" evidence="5">
    <location>
        <begin position="68"/>
        <end position="222"/>
    </location>
</feature>
<dbReference type="InterPro" id="IPR003593">
    <property type="entry name" value="AAA+_ATPase"/>
</dbReference>
<dbReference type="InterPro" id="IPR027417">
    <property type="entry name" value="P-loop_NTPase"/>
</dbReference>
<sequence length="335" mass="37166">MASGATRSDEEDVSGADFVRRYDLSEVDWEENWNRIYIDENDKQKLINYGLLEQKLQAASFDQMTLSRHGAVLLSGPPGTGKTTLAKGAAYKLAEKIDREALGLERVVFKQIEVRNLFSSDHGDTPKLVEEAFDRVIKGGQRGHTYQVVLLDEVESLFANRGLLGDTDPMDAIRAVNTALDCLDALSELDNIYVIATSNQPGAVDSAFVDRTDEQIYVGNPDPKHRRQILEDILASLKETFETQLSPTDEQLETLVTLSAGFSGRRMRKSVLSALAREASTVRNPSTLSVDQLLREFEHKREMLDSAGNDYIQLGVTPDQPNEASDANDQEGSIE</sequence>
<evidence type="ECO:0000256" key="4">
    <source>
        <dbReference type="SAM" id="MobiDB-lite"/>
    </source>
</evidence>
<feature type="compositionally biased region" description="Acidic residues" evidence="4">
    <location>
        <begin position="326"/>
        <end position="335"/>
    </location>
</feature>
<evidence type="ECO:0000256" key="1">
    <source>
        <dbReference type="ARBA" id="ARBA00022741"/>
    </source>
</evidence>